<dbReference type="OrthoDB" id="8196286at2759"/>
<feature type="compositionally biased region" description="Basic and acidic residues" evidence="1">
    <location>
        <begin position="88"/>
        <end position="104"/>
    </location>
</feature>
<organism evidence="3">
    <name type="scientific">Pectinophora gossypiella</name>
    <name type="common">Cotton pink bollworm</name>
    <name type="synonym">Depressaria gossypiella</name>
    <dbReference type="NCBI Taxonomy" id="13191"/>
    <lineage>
        <taxon>Eukaryota</taxon>
        <taxon>Metazoa</taxon>
        <taxon>Ecdysozoa</taxon>
        <taxon>Arthropoda</taxon>
        <taxon>Hexapoda</taxon>
        <taxon>Insecta</taxon>
        <taxon>Pterygota</taxon>
        <taxon>Neoptera</taxon>
        <taxon>Endopterygota</taxon>
        <taxon>Lepidoptera</taxon>
        <taxon>Glossata</taxon>
        <taxon>Ditrysia</taxon>
        <taxon>Gelechioidea</taxon>
        <taxon>Gelechiidae</taxon>
        <taxon>Apatetrinae</taxon>
        <taxon>Pectinophora</taxon>
    </lineage>
</organism>
<feature type="transmembrane region" description="Helical" evidence="2">
    <location>
        <begin position="45"/>
        <end position="65"/>
    </location>
</feature>
<feature type="region of interest" description="Disordered" evidence="1">
    <location>
        <begin position="68"/>
        <end position="105"/>
    </location>
</feature>
<feature type="non-terminal residue" evidence="3">
    <location>
        <position position="1"/>
    </location>
</feature>
<proteinExistence type="predicted"/>
<protein>
    <submittedName>
        <fullName evidence="3">Uncharacterized protein</fullName>
    </submittedName>
</protein>
<dbReference type="EMBL" id="GDQN01004934">
    <property type="protein sequence ID" value="JAT86120.1"/>
    <property type="molecule type" value="Transcribed_RNA"/>
</dbReference>
<keyword evidence="2" id="KW-1133">Transmembrane helix</keyword>
<keyword evidence="2" id="KW-0812">Transmembrane</keyword>
<feature type="compositionally biased region" description="Basic and acidic residues" evidence="1">
    <location>
        <begin position="68"/>
        <end position="77"/>
    </location>
</feature>
<reference evidence="3" key="1">
    <citation type="submission" date="2015-09" db="EMBL/GenBank/DDBJ databases">
        <title>De novo assembly of Pectinophora gossypiella (Pink Bollworm) gut transcriptome.</title>
        <authorList>
            <person name="Tassone E.E."/>
        </authorList>
    </citation>
    <scope>NUCLEOTIDE SEQUENCE</scope>
</reference>
<keyword evidence="2" id="KW-0472">Membrane</keyword>
<dbReference type="AlphaFoldDB" id="A0A1E1WGJ1"/>
<accession>A0A1E1WGJ1</accession>
<evidence type="ECO:0000256" key="2">
    <source>
        <dbReference type="SAM" id="Phobius"/>
    </source>
</evidence>
<sequence length="140" mass="16067">VKDAVKHYQHRAGFVIRVKVDEDDCHTQDADWWDDWMELPTVLTLSFYSVIILLVFIATLQDFLARRKSDEQPTKNDEENDQTESEENETKNEEEKEPESKESDGFLSSFSLYRTISKLVAPGTDDDIACIHGVRGLATL</sequence>
<feature type="compositionally biased region" description="Acidic residues" evidence="1">
    <location>
        <begin position="78"/>
        <end position="87"/>
    </location>
</feature>
<evidence type="ECO:0000256" key="1">
    <source>
        <dbReference type="SAM" id="MobiDB-lite"/>
    </source>
</evidence>
<name>A0A1E1WGJ1_PECGO</name>
<gene>
    <name evidence="3" type="ORF">g.16511</name>
</gene>
<feature type="non-terminal residue" evidence="3">
    <location>
        <position position="140"/>
    </location>
</feature>
<evidence type="ECO:0000313" key="3">
    <source>
        <dbReference type="EMBL" id="JAT86120.1"/>
    </source>
</evidence>